<dbReference type="OMA" id="QVVHQPH"/>
<evidence type="ECO:0000313" key="2">
    <source>
        <dbReference type="RefSeq" id="XP_010244277.1"/>
    </source>
</evidence>
<dbReference type="GeneID" id="104588155"/>
<gene>
    <name evidence="2" type="primary">LOC104588155</name>
</gene>
<dbReference type="OrthoDB" id="1728115at2759"/>
<dbReference type="KEGG" id="nnu:104588155"/>
<dbReference type="Proteomes" id="UP000189703">
    <property type="component" value="Unplaced"/>
</dbReference>
<reference evidence="2" key="1">
    <citation type="submission" date="2025-08" db="UniProtKB">
        <authorList>
            <consortium name="RefSeq"/>
        </authorList>
    </citation>
    <scope>IDENTIFICATION</scope>
</reference>
<organism evidence="1 2">
    <name type="scientific">Nelumbo nucifera</name>
    <name type="common">Sacred lotus</name>
    <dbReference type="NCBI Taxonomy" id="4432"/>
    <lineage>
        <taxon>Eukaryota</taxon>
        <taxon>Viridiplantae</taxon>
        <taxon>Streptophyta</taxon>
        <taxon>Embryophyta</taxon>
        <taxon>Tracheophyta</taxon>
        <taxon>Spermatophyta</taxon>
        <taxon>Magnoliopsida</taxon>
        <taxon>Proteales</taxon>
        <taxon>Nelumbonaceae</taxon>
        <taxon>Nelumbo</taxon>
    </lineage>
</organism>
<sequence length="98" mass="10476">MASNNINTTKATDVRDAEGNLQERIIETVDYRTSPGQGGQQEQLRRENVQVVHQPHWGGDSGAGSMLSGAYAAVVNTIQSAKESISGNTNTNTTNDSK</sequence>
<dbReference type="AlphaFoldDB" id="A0A1U7YV24"/>
<accession>A0A1U7YV24</accession>
<dbReference type="RefSeq" id="XP_010244277.1">
    <property type="nucleotide sequence ID" value="XM_010245975.2"/>
</dbReference>
<evidence type="ECO:0000313" key="1">
    <source>
        <dbReference type="Proteomes" id="UP000189703"/>
    </source>
</evidence>
<name>A0A1U7YV24_NELNU</name>
<protein>
    <submittedName>
        <fullName evidence="2">Uncharacterized protein LOC104588155</fullName>
    </submittedName>
</protein>
<proteinExistence type="predicted"/>
<keyword evidence="1" id="KW-1185">Reference proteome</keyword>